<evidence type="ECO:0000256" key="1">
    <source>
        <dbReference type="SAM" id="MobiDB-lite"/>
    </source>
</evidence>
<dbReference type="AlphaFoldDB" id="A0A0M4MT82"/>
<proteinExistence type="predicted"/>
<evidence type="ECO:0000313" key="2">
    <source>
        <dbReference type="EMBL" id="ALE38676.1"/>
    </source>
</evidence>
<feature type="compositionally biased region" description="Basic and acidic residues" evidence="1">
    <location>
        <begin position="67"/>
        <end position="76"/>
    </location>
</feature>
<feature type="region of interest" description="Disordered" evidence="1">
    <location>
        <begin position="1"/>
        <end position="20"/>
    </location>
</feature>
<dbReference type="Proteomes" id="UP000056502">
    <property type="component" value="Chromosome I"/>
</dbReference>
<feature type="region of interest" description="Disordered" evidence="1">
    <location>
        <begin position="60"/>
        <end position="100"/>
    </location>
</feature>
<sequence length="100" mass="10902">MGGSDTLSLCGAPKTQQNTSYGACSGPDVLQWIVAVTTKLGWHFLRESILVLNPFFSNGKFSSNHTQEQKKPEKTRAFSTSETQMSASLKVAPVPISRNK</sequence>
<name>A0A0M4MT82_LEPIR</name>
<feature type="compositionally biased region" description="Polar residues" evidence="1">
    <location>
        <begin position="77"/>
        <end position="87"/>
    </location>
</feature>
<gene>
    <name evidence="2" type="ORF">G436_1480</name>
</gene>
<dbReference type="PATRIC" id="fig|1279460.3.peg.1493"/>
<reference evidence="2 3" key="1">
    <citation type="journal article" date="2015" name="Genome Announc.">
        <title>Whole-Genome Sequence of Leptospira interrogans Serovar Hardjo Subtype Hardjoprajitno Strain Norma, Isolated from Cattle in a Leptospirosis Outbreak in Brazil.</title>
        <authorList>
            <person name="Cosate M.R."/>
            <person name="Soares S.C."/>
            <person name="Mendes T.A."/>
            <person name="Raittz R.T."/>
            <person name="Moreira E.C."/>
            <person name="Leite R."/>
            <person name="Fernandes G.R."/>
            <person name="Haddad J.P."/>
            <person name="Ortega J.M."/>
        </authorList>
    </citation>
    <scope>NUCLEOTIDE SEQUENCE [LARGE SCALE GENOMIC DNA]</scope>
    <source>
        <strain evidence="2 3">Norma</strain>
    </source>
</reference>
<organism evidence="2">
    <name type="scientific">Leptospira interrogans serovar Hardjo str. Norma</name>
    <dbReference type="NCBI Taxonomy" id="1279460"/>
    <lineage>
        <taxon>Bacteria</taxon>
        <taxon>Pseudomonadati</taxon>
        <taxon>Spirochaetota</taxon>
        <taxon>Spirochaetia</taxon>
        <taxon>Leptospirales</taxon>
        <taxon>Leptospiraceae</taxon>
        <taxon>Leptospira</taxon>
    </lineage>
</organism>
<evidence type="ECO:0000313" key="3">
    <source>
        <dbReference type="Proteomes" id="UP000056502"/>
    </source>
</evidence>
<protein>
    <submittedName>
        <fullName evidence="2">Uncharacterized protein</fullName>
    </submittedName>
</protein>
<accession>A0A0M4MT82</accession>
<dbReference type="EMBL" id="CP012603">
    <property type="protein sequence ID" value="ALE38676.1"/>
    <property type="molecule type" value="Genomic_DNA"/>
</dbReference>